<evidence type="ECO:0000313" key="2">
    <source>
        <dbReference type="EMBL" id="KAH6897342.1"/>
    </source>
</evidence>
<evidence type="ECO:0000256" key="1">
    <source>
        <dbReference type="SAM" id="MobiDB-lite"/>
    </source>
</evidence>
<comment type="caution">
    <text evidence="2">The sequence shown here is derived from an EMBL/GenBank/DDBJ whole genome shotgun (WGS) entry which is preliminary data.</text>
</comment>
<feature type="region of interest" description="Disordered" evidence="1">
    <location>
        <begin position="1"/>
        <end position="38"/>
    </location>
</feature>
<proteinExistence type="predicted"/>
<organism evidence="2 3">
    <name type="scientific">Thelonectria olida</name>
    <dbReference type="NCBI Taxonomy" id="1576542"/>
    <lineage>
        <taxon>Eukaryota</taxon>
        <taxon>Fungi</taxon>
        <taxon>Dikarya</taxon>
        <taxon>Ascomycota</taxon>
        <taxon>Pezizomycotina</taxon>
        <taxon>Sordariomycetes</taxon>
        <taxon>Hypocreomycetidae</taxon>
        <taxon>Hypocreales</taxon>
        <taxon>Nectriaceae</taxon>
        <taxon>Thelonectria</taxon>
    </lineage>
</organism>
<dbReference type="EMBL" id="JAGPYM010000003">
    <property type="protein sequence ID" value="KAH6897342.1"/>
    <property type="molecule type" value="Genomic_DNA"/>
</dbReference>
<accession>A0A9P8WCX3</accession>
<reference evidence="2 3" key="1">
    <citation type="journal article" date="2021" name="Nat. Commun.">
        <title>Genetic determinants of endophytism in the Arabidopsis root mycobiome.</title>
        <authorList>
            <person name="Mesny F."/>
            <person name="Miyauchi S."/>
            <person name="Thiergart T."/>
            <person name="Pickel B."/>
            <person name="Atanasova L."/>
            <person name="Karlsson M."/>
            <person name="Huettel B."/>
            <person name="Barry K.W."/>
            <person name="Haridas S."/>
            <person name="Chen C."/>
            <person name="Bauer D."/>
            <person name="Andreopoulos W."/>
            <person name="Pangilinan J."/>
            <person name="LaButti K."/>
            <person name="Riley R."/>
            <person name="Lipzen A."/>
            <person name="Clum A."/>
            <person name="Drula E."/>
            <person name="Henrissat B."/>
            <person name="Kohler A."/>
            <person name="Grigoriev I.V."/>
            <person name="Martin F.M."/>
            <person name="Hacquard S."/>
        </authorList>
    </citation>
    <scope>NUCLEOTIDE SEQUENCE [LARGE SCALE GENOMIC DNA]</scope>
    <source>
        <strain evidence="2 3">MPI-CAGE-CH-0241</strain>
    </source>
</reference>
<protein>
    <submittedName>
        <fullName evidence="2">Uncharacterized protein</fullName>
    </submittedName>
</protein>
<gene>
    <name evidence="2" type="ORF">B0T10DRAFT_455207</name>
</gene>
<sequence length="209" mass="23601">MDRPRRGPPSASDSAAPTTGDLMEHAPSRQRRRRRHKAAEWLRRPASWAPALGVHDGSQQVRVVNASPVIVQQDEGLFQLRGLRAMCCVETPQQPTWTFITIRQDAKHRLDRPGVESPGLRPARPNVRSKRIQWPRFRESNAYPQQQRPTPWNPKVAARPSPYPLVPRVAESFLSPFFDQKGLFRVAPPWGDCFGANASAPFEVVESSD</sequence>
<feature type="compositionally biased region" description="Basic residues" evidence="1">
    <location>
        <begin position="28"/>
        <end position="37"/>
    </location>
</feature>
<dbReference type="Proteomes" id="UP000777438">
    <property type="component" value="Unassembled WGS sequence"/>
</dbReference>
<dbReference type="AlphaFoldDB" id="A0A9P8WCX3"/>
<name>A0A9P8WCX3_9HYPO</name>
<keyword evidence="3" id="KW-1185">Reference proteome</keyword>
<evidence type="ECO:0000313" key="3">
    <source>
        <dbReference type="Proteomes" id="UP000777438"/>
    </source>
</evidence>